<proteinExistence type="predicted"/>
<organism evidence="2 3">
    <name type="scientific">Anaerococcus groningensis</name>
    <dbReference type="NCBI Taxonomy" id="3115616"/>
    <lineage>
        <taxon>Bacteria</taxon>
        <taxon>Bacillati</taxon>
        <taxon>Bacillota</taxon>
        <taxon>Tissierellia</taxon>
        <taxon>Tissierellales</taxon>
        <taxon>Peptoniphilaceae</taxon>
        <taxon>Anaerococcus</taxon>
    </lineage>
</organism>
<evidence type="ECO:0000313" key="3">
    <source>
        <dbReference type="Proteomes" id="UP001637993"/>
    </source>
</evidence>
<evidence type="ECO:0000313" key="2">
    <source>
        <dbReference type="EMBL" id="MFO3718280.1"/>
    </source>
</evidence>
<accession>A0ABW9N2E3</accession>
<name>A0ABW9N2E3_9FIRM</name>
<gene>
    <name evidence="2" type="ORF">AB9Q04_08090</name>
</gene>
<comment type="caution">
    <text evidence="2">The sequence shown here is derived from an EMBL/GenBank/DDBJ whole genome shotgun (WGS) entry which is preliminary data.</text>
</comment>
<feature type="non-terminal residue" evidence="2">
    <location>
        <position position="164"/>
    </location>
</feature>
<keyword evidence="1" id="KW-0472">Membrane</keyword>
<keyword evidence="1" id="KW-1133">Transmembrane helix</keyword>
<dbReference type="EMBL" id="JBGMEG010000028">
    <property type="protein sequence ID" value="MFO3718280.1"/>
    <property type="molecule type" value="Genomic_DNA"/>
</dbReference>
<dbReference type="RefSeq" id="WP_410024827.1">
    <property type="nucleotide sequence ID" value="NZ_JBGMEG010000028.1"/>
</dbReference>
<keyword evidence="1" id="KW-0812">Transmembrane</keyword>
<keyword evidence="3" id="KW-1185">Reference proteome</keyword>
<reference evidence="2 3" key="1">
    <citation type="journal article" date="2025" name="Anaerobe">
        <title>Description of Anaerococcus kampingiae sp. nov., Anaerococcus groningensis sp. nov., Anaerococcus martiniensis sp. nov., and Anaerococcus cruorum sp. nov., isolated from human clinical specimens.</title>
        <authorList>
            <person name="Boiten K.E."/>
            <person name="Meijer J."/>
            <person name="van Wezel E.M."/>
            <person name="Veloo A.C.M."/>
        </authorList>
    </citation>
    <scope>NUCLEOTIDE SEQUENCE [LARGE SCALE GENOMIC DNA]</scope>
    <source>
        <strain evidence="2 3">ENR1011</strain>
    </source>
</reference>
<sequence length="164" mass="19078">MRYKIDSKTKRYILYLILLVAAYYLVETLPFRDKEKTKSEIVSENIKSLEASTDELSGLITDDKEAINDFFFNENTSEKIIGLINTYSSDRELKINDNLKVFLQQEGNPIRIRYKRAEFEIINTKIRNQGDAGDNMAITHDVVVVGNPNEINNYYLIHDLKTYL</sequence>
<protein>
    <submittedName>
        <fullName evidence="2">Uncharacterized protein</fullName>
    </submittedName>
</protein>
<feature type="transmembrane region" description="Helical" evidence="1">
    <location>
        <begin position="12"/>
        <end position="31"/>
    </location>
</feature>
<evidence type="ECO:0000256" key="1">
    <source>
        <dbReference type="SAM" id="Phobius"/>
    </source>
</evidence>
<dbReference type="Proteomes" id="UP001637993">
    <property type="component" value="Unassembled WGS sequence"/>
</dbReference>